<organism evidence="2 3">
    <name type="scientific">Micromonospora ureilytica</name>
    <dbReference type="NCBI Taxonomy" id="709868"/>
    <lineage>
        <taxon>Bacteria</taxon>
        <taxon>Bacillati</taxon>
        <taxon>Actinomycetota</taxon>
        <taxon>Actinomycetes</taxon>
        <taxon>Micromonosporales</taxon>
        <taxon>Micromonosporaceae</taxon>
        <taxon>Micromonospora</taxon>
    </lineage>
</organism>
<sequence length="294" mass="32091">MDAGSSPTGIVGRSLARQLLDAGDRVRVLAESDQVDGWPDGVEVVEGSITRPLEHVQVYDDVDGVFLAGASPTTVRDALDLAGGAGVRRIVVLSSHGPEYEERYPPETWFWLAIERAVEGSGMQWVHIRPSAVMGAVIEGTYPATGSDWPETIRGEGTVREAHLDGGHYPFIHEDDLAAVALAALRTDDHVGAVLEAVGLPISSRSRVASIARAVGRDIVAIEVTPDHSRASWRRRGWPDSGIDVTLYALEEYGTRLADLTQWTLDQRPTVREIIGRPLRDFDGWAVENARLFR</sequence>
<dbReference type="Gene3D" id="3.40.50.720">
    <property type="entry name" value="NAD(P)-binding Rossmann-like Domain"/>
    <property type="match status" value="1"/>
</dbReference>
<dbReference type="InterPro" id="IPR016040">
    <property type="entry name" value="NAD(P)-bd_dom"/>
</dbReference>
<comment type="caution">
    <text evidence="2">The sequence shown here is derived from an EMBL/GenBank/DDBJ whole genome shotgun (WGS) entry which is preliminary data.</text>
</comment>
<name>A0A3N9YEF5_9ACTN</name>
<dbReference type="Pfam" id="PF13460">
    <property type="entry name" value="NAD_binding_10"/>
    <property type="match status" value="1"/>
</dbReference>
<evidence type="ECO:0000313" key="3">
    <source>
        <dbReference type="Proteomes" id="UP000278981"/>
    </source>
</evidence>
<evidence type="ECO:0000259" key="1">
    <source>
        <dbReference type="Pfam" id="PF13460"/>
    </source>
</evidence>
<dbReference type="OrthoDB" id="116343at2"/>
<evidence type="ECO:0000313" key="2">
    <source>
        <dbReference type="EMBL" id="RQX17867.1"/>
    </source>
</evidence>
<proteinExistence type="predicted"/>
<feature type="domain" description="NAD(P)-binding" evidence="1">
    <location>
        <begin position="8"/>
        <end position="142"/>
    </location>
</feature>
<reference evidence="2 3" key="1">
    <citation type="submission" date="2018-04" db="EMBL/GenBank/DDBJ databases">
        <title>Micromonosporas from Atacama Desert.</title>
        <authorList>
            <person name="Carro L."/>
            <person name="Klenk H.-P."/>
            <person name="Goodfellow M."/>
        </authorList>
    </citation>
    <scope>NUCLEOTIDE SEQUENCE [LARGE SCALE GENOMIC DNA]</scope>
    <source>
        <strain evidence="2 3">LB19</strain>
    </source>
</reference>
<dbReference type="PANTHER" id="PTHR43162">
    <property type="match status" value="1"/>
</dbReference>
<accession>A0A3N9YEF5</accession>
<dbReference type="EMBL" id="QDGB01000209">
    <property type="protein sequence ID" value="RQX17867.1"/>
    <property type="molecule type" value="Genomic_DNA"/>
</dbReference>
<dbReference type="Proteomes" id="UP000278981">
    <property type="component" value="Unassembled WGS sequence"/>
</dbReference>
<gene>
    <name evidence="2" type="ORF">DDE19_10055</name>
</gene>
<dbReference type="InterPro" id="IPR051604">
    <property type="entry name" value="Ergot_Alk_Oxidoreductase"/>
</dbReference>
<protein>
    <submittedName>
        <fullName evidence="2">NmrA family transcriptional regulator</fullName>
    </submittedName>
</protein>
<dbReference type="PANTHER" id="PTHR43162:SF1">
    <property type="entry name" value="PRESTALK A DIFFERENTIATION PROTEIN A"/>
    <property type="match status" value="1"/>
</dbReference>
<dbReference type="InterPro" id="IPR036291">
    <property type="entry name" value="NAD(P)-bd_dom_sf"/>
</dbReference>
<dbReference type="AlphaFoldDB" id="A0A3N9YEF5"/>
<dbReference type="SUPFAM" id="SSF51735">
    <property type="entry name" value="NAD(P)-binding Rossmann-fold domains"/>
    <property type="match status" value="1"/>
</dbReference>